<dbReference type="SUPFAM" id="SSF143597">
    <property type="entry name" value="YojJ-like"/>
    <property type="match status" value="1"/>
</dbReference>
<dbReference type="InterPro" id="IPR045585">
    <property type="entry name" value="CdaA_N"/>
</dbReference>
<dbReference type="InterPro" id="IPR003390">
    <property type="entry name" value="DNA_integrity_scan_DisA_N"/>
</dbReference>
<dbReference type="Proteomes" id="UP000285961">
    <property type="component" value="Unassembled WGS sequence"/>
</dbReference>
<dbReference type="GO" id="GO:0005524">
    <property type="term" value="F:ATP binding"/>
    <property type="evidence" value="ECO:0007669"/>
    <property type="project" value="UniProtKB-UniRule"/>
</dbReference>
<organism evidence="8 9">
    <name type="scientific">Candidatus Abyssobacteria bacterium SURF_17</name>
    <dbReference type="NCBI Taxonomy" id="2093361"/>
    <lineage>
        <taxon>Bacteria</taxon>
        <taxon>Pseudomonadati</taxon>
        <taxon>Candidatus Hydrogenedentota</taxon>
        <taxon>Candidatus Abyssobacteria</taxon>
    </lineage>
</organism>
<comment type="caution">
    <text evidence="8">The sequence shown here is derived from an EMBL/GenBank/DDBJ whole genome shotgun (WGS) entry which is preliminary data.</text>
</comment>
<evidence type="ECO:0000256" key="5">
    <source>
        <dbReference type="ARBA" id="ARBA00022840"/>
    </source>
</evidence>
<feature type="transmembrane region" description="Helical" evidence="6">
    <location>
        <begin position="12"/>
        <end position="34"/>
    </location>
</feature>
<evidence type="ECO:0000256" key="4">
    <source>
        <dbReference type="ARBA" id="ARBA00022741"/>
    </source>
</evidence>
<feature type="domain" description="DAC" evidence="7">
    <location>
        <begin position="84"/>
        <end position="244"/>
    </location>
</feature>
<dbReference type="GO" id="GO:0006171">
    <property type="term" value="P:cAMP biosynthetic process"/>
    <property type="evidence" value="ECO:0007669"/>
    <property type="project" value="InterPro"/>
</dbReference>
<comment type="similarity">
    <text evidence="6">Belongs to the adenylate cyclase family. DacA/CdaA subfamily.</text>
</comment>
<keyword evidence="4 6" id="KW-0547">Nucleotide-binding</keyword>
<dbReference type="Pfam" id="PF19293">
    <property type="entry name" value="CdaA_N"/>
    <property type="match status" value="1"/>
</dbReference>
<evidence type="ECO:0000313" key="8">
    <source>
        <dbReference type="EMBL" id="RJP73523.1"/>
    </source>
</evidence>
<dbReference type="PROSITE" id="PS51794">
    <property type="entry name" value="DAC"/>
    <property type="match status" value="1"/>
</dbReference>
<evidence type="ECO:0000256" key="1">
    <source>
        <dbReference type="ARBA" id="ARBA00000877"/>
    </source>
</evidence>
<name>A0A419F548_9BACT</name>
<keyword evidence="3 6" id="KW-0548">Nucleotidyltransferase</keyword>
<gene>
    <name evidence="6" type="primary">dacA</name>
    <name evidence="8" type="ORF">C4532_04215</name>
</gene>
<evidence type="ECO:0000256" key="2">
    <source>
        <dbReference type="ARBA" id="ARBA00022679"/>
    </source>
</evidence>
<feature type="transmembrane region" description="Helical" evidence="6">
    <location>
        <begin position="41"/>
        <end position="59"/>
    </location>
</feature>
<comment type="subunit">
    <text evidence="6">Probably a homodimer.</text>
</comment>
<dbReference type="Gene3D" id="2.170.120.30">
    <property type="match status" value="1"/>
</dbReference>
<dbReference type="GO" id="GO:0106408">
    <property type="term" value="F:diadenylate cyclase activity"/>
    <property type="evidence" value="ECO:0007669"/>
    <property type="project" value="UniProtKB-EC"/>
</dbReference>
<proteinExistence type="inferred from homology"/>
<feature type="transmembrane region" description="Helical" evidence="6">
    <location>
        <begin position="65"/>
        <end position="83"/>
    </location>
</feature>
<keyword evidence="5 6" id="KW-0067">ATP-binding</keyword>
<dbReference type="PANTHER" id="PTHR34185:SF1">
    <property type="entry name" value="DIADENYLATE CYCLASE"/>
    <property type="match status" value="1"/>
</dbReference>
<keyword evidence="6" id="KW-0472">Membrane</keyword>
<dbReference type="AlphaFoldDB" id="A0A419F548"/>
<evidence type="ECO:0000313" key="9">
    <source>
        <dbReference type="Proteomes" id="UP000285961"/>
    </source>
</evidence>
<dbReference type="NCBIfam" id="TIGR00159">
    <property type="entry name" value="diadenylate cyclase CdaA"/>
    <property type="match status" value="1"/>
</dbReference>
<dbReference type="GO" id="GO:0004016">
    <property type="term" value="F:adenylate cyclase activity"/>
    <property type="evidence" value="ECO:0007669"/>
    <property type="project" value="UniProtKB-UniRule"/>
</dbReference>
<comment type="catalytic activity">
    <reaction evidence="1 6">
        <text>2 ATP = 3',3'-c-di-AMP + 2 diphosphate</text>
        <dbReference type="Rhea" id="RHEA:35655"/>
        <dbReference type="ChEBI" id="CHEBI:30616"/>
        <dbReference type="ChEBI" id="CHEBI:33019"/>
        <dbReference type="ChEBI" id="CHEBI:71500"/>
        <dbReference type="EC" id="2.7.7.85"/>
    </reaction>
</comment>
<dbReference type="InterPro" id="IPR050338">
    <property type="entry name" value="DisA"/>
</dbReference>
<keyword evidence="6" id="KW-0812">Transmembrane</keyword>
<reference evidence="8 9" key="1">
    <citation type="journal article" date="2017" name="ISME J.">
        <title>Energy and carbon metabolisms in a deep terrestrial subsurface fluid microbial community.</title>
        <authorList>
            <person name="Momper L."/>
            <person name="Jungbluth S.P."/>
            <person name="Lee M.D."/>
            <person name="Amend J.P."/>
        </authorList>
    </citation>
    <scope>NUCLEOTIDE SEQUENCE [LARGE SCALE GENOMIC DNA]</scope>
    <source>
        <strain evidence="8">SURF_17</strain>
    </source>
</reference>
<keyword evidence="6" id="KW-1133">Transmembrane helix</keyword>
<protein>
    <recommendedName>
        <fullName evidence="6">Diadenylate cyclase</fullName>
        <shortName evidence="6">DAC</shortName>
        <ecNumber evidence="6">2.7.7.85</ecNumber>
    </recommendedName>
    <alternativeName>
        <fullName evidence="6">Cyclic-di-AMP synthase</fullName>
        <shortName evidence="6">c-di-AMP synthase</shortName>
    </alternativeName>
</protein>
<sequence>MMQFFTQLFQTFRVADFVDIAIISVLIYVMLIWFKATASRFVLSGIMVLGVVYIAALVFHMYLSAVVLQAFFAILLIALVVIFQEELRRFFERISISGAIRRHSYLFSEYPEIEVLIRALSNLAQRRIGALVAIRGEEPLARHLQGGFELDGRLSEPLLESIFDPHSLGHDGAVIIEQGRVTKFGCYFPLSTRVRTQGRLGTRHSAALGLAERSDALCIVVSEERGTISLAREERIDELHDISELRKALQRFYQDIFPPRRPKTWRHWLRENPREKATAVFLACALWFVFVYQTGTVRRDFVVPIEYRTVASDWTIEEPKSKEATVTLLGRAAAFDLLDPRTLKITVDMSTMKEGRQEVVLSEDLVRRPSALSVVTVEPRKITLTVSRLDESRTGARKNSAR</sequence>
<dbReference type="Gene3D" id="3.40.1700.10">
    <property type="entry name" value="DNA integrity scanning protein, DisA, N-terminal domain"/>
    <property type="match status" value="1"/>
</dbReference>
<evidence type="ECO:0000256" key="3">
    <source>
        <dbReference type="ARBA" id="ARBA00022695"/>
    </source>
</evidence>
<keyword evidence="2 6" id="KW-0808">Transferase</keyword>
<dbReference type="InterPro" id="IPR034701">
    <property type="entry name" value="CdaA"/>
</dbReference>
<dbReference type="PANTHER" id="PTHR34185">
    <property type="entry name" value="DIADENYLATE CYCLASE"/>
    <property type="match status" value="1"/>
</dbReference>
<dbReference type="HAMAP" id="MF_01499">
    <property type="entry name" value="DacA"/>
    <property type="match status" value="1"/>
</dbReference>
<evidence type="ECO:0000259" key="7">
    <source>
        <dbReference type="PROSITE" id="PS51794"/>
    </source>
</evidence>
<evidence type="ECO:0000256" key="6">
    <source>
        <dbReference type="HAMAP-Rule" id="MF_01499"/>
    </source>
</evidence>
<comment type="caution">
    <text evidence="6">Lacks conserved residue(s) required for the propagation of feature annotation.</text>
</comment>
<keyword evidence="6" id="KW-1003">Cell membrane</keyword>
<dbReference type="EMBL" id="QZKI01000026">
    <property type="protein sequence ID" value="RJP73523.1"/>
    <property type="molecule type" value="Genomic_DNA"/>
</dbReference>
<feature type="transmembrane region" description="Helical" evidence="6">
    <location>
        <begin position="277"/>
        <end position="295"/>
    </location>
</feature>
<accession>A0A419F548</accession>
<dbReference type="EC" id="2.7.7.85" evidence="6"/>
<dbReference type="InterPro" id="IPR036888">
    <property type="entry name" value="DNA_integrity_DisA_N_sf"/>
</dbReference>
<comment type="function">
    <text evidence="6">Catalyzes the condensation of 2 ATP molecules into cyclic di-AMP (c-di-AMP), a second messenger used to regulate differing processes in different bacteria.</text>
</comment>
<dbReference type="Pfam" id="PF02457">
    <property type="entry name" value="DAC"/>
    <property type="match status" value="1"/>
</dbReference>